<evidence type="ECO:0000313" key="3">
    <source>
        <dbReference type="Proteomes" id="UP000319160"/>
    </source>
</evidence>
<accession>A0A553HU60</accession>
<dbReference type="PROSITE" id="PS50181">
    <property type="entry name" value="FBOX"/>
    <property type="match status" value="1"/>
</dbReference>
<dbReference type="Proteomes" id="UP000319160">
    <property type="component" value="Unassembled WGS sequence"/>
</dbReference>
<dbReference type="EMBL" id="VFLP01000045">
    <property type="protein sequence ID" value="TRX91474.1"/>
    <property type="molecule type" value="Genomic_DNA"/>
</dbReference>
<gene>
    <name evidence="2" type="ORF">FHL15_007698</name>
</gene>
<name>A0A553HU60_9PEZI</name>
<reference evidence="3" key="1">
    <citation type="submission" date="2019-06" db="EMBL/GenBank/DDBJ databases">
        <title>Draft genome sequence of the griseofulvin-producing fungus Xylaria cubensis strain G536.</title>
        <authorList>
            <person name="Mead M.E."/>
            <person name="Raja H.A."/>
            <person name="Steenwyk J.L."/>
            <person name="Knowles S.L."/>
            <person name="Oberlies N.H."/>
            <person name="Rokas A."/>
        </authorList>
    </citation>
    <scope>NUCLEOTIDE SEQUENCE [LARGE SCALE GENOMIC DNA]</scope>
    <source>
        <strain evidence="3">G536</strain>
    </source>
</reference>
<comment type="caution">
    <text evidence="2">The sequence shown here is derived from an EMBL/GenBank/DDBJ whole genome shotgun (WGS) entry which is preliminary data.</text>
</comment>
<dbReference type="OrthoDB" id="3886018at2759"/>
<feature type="domain" description="F-box" evidence="1">
    <location>
        <begin position="2"/>
        <end position="48"/>
    </location>
</feature>
<dbReference type="SMART" id="SM00256">
    <property type="entry name" value="FBOX"/>
    <property type="match status" value="1"/>
</dbReference>
<protein>
    <recommendedName>
        <fullName evidence="1">F-box domain-containing protein</fullName>
    </recommendedName>
</protein>
<evidence type="ECO:0000313" key="2">
    <source>
        <dbReference type="EMBL" id="TRX91474.1"/>
    </source>
</evidence>
<dbReference type="AlphaFoldDB" id="A0A553HU60"/>
<evidence type="ECO:0000259" key="1">
    <source>
        <dbReference type="PROSITE" id="PS50181"/>
    </source>
</evidence>
<keyword evidence="3" id="KW-1185">Reference proteome</keyword>
<organism evidence="2 3">
    <name type="scientific">Xylaria flabelliformis</name>
    <dbReference type="NCBI Taxonomy" id="2512241"/>
    <lineage>
        <taxon>Eukaryota</taxon>
        <taxon>Fungi</taxon>
        <taxon>Dikarya</taxon>
        <taxon>Ascomycota</taxon>
        <taxon>Pezizomycotina</taxon>
        <taxon>Sordariomycetes</taxon>
        <taxon>Xylariomycetidae</taxon>
        <taxon>Xylariales</taxon>
        <taxon>Xylariaceae</taxon>
        <taxon>Xylaria</taxon>
    </lineage>
</organism>
<dbReference type="InterPro" id="IPR001810">
    <property type="entry name" value="F-box_dom"/>
</dbReference>
<proteinExistence type="predicted"/>
<sequence>MKRSLEVLPVELVDQIVTLLELRDIRSLRLTSRTLESKISHAKLFAHKHVELDEESLRSMVYMTSPGRAGSLLQHCTIVGNARSDISNTPDSDEHVRLLTEAFINLKKHSPGARLVSLRLSVIERGRNSTDGILGYISRSDMSATALRIFDITITALHASELPVDEHLNLFGGVSGCDLSSNAFLSINQRFASMPIFRALKKLTVRLSLLIVRPDNSSQSTHGTLLLQGLLEMSVIMPELEHLDIHCFYIANRRSSALVDSTVKLNRSNQSHVLHLKTCSLRGLCVLDNDLLEFLKAVHPVALTMTYVWLISGTWTSIFEYMTSSVSPIRYYHLNDLRESKMLVHFDTRQTKEVKEVIRYRIALRRALLSMRMTVGGSRRDA</sequence>